<reference evidence="3" key="1">
    <citation type="submission" date="2020-05" db="EMBL/GenBank/DDBJ databases">
        <title>Phylogenomic resolution of chytrid fungi.</title>
        <authorList>
            <person name="Stajich J.E."/>
            <person name="Amses K."/>
            <person name="Simmons R."/>
            <person name="Seto K."/>
            <person name="Myers J."/>
            <person name="Bonds A."/>
            <person name="Quandt C.A."/>
            <person name="Barry K."/>
            <person name="Liu P."/>
            <person name="Grigoriev I."/>
            <person name="Longcore J.E."/>
            <person name="James T.Y."/>
        </authorList>
    </citation>
    <scope>NUCLEOTIDE SEQUENCE</scope>
    <source>
        <strain evidence="3">JEL0318</strain>
    </source>
</reference>
<dbReference type="EMBL" id="JADGJD010000147">
    <property type="protein sequence ID" value="KAJ3054279.1"/>
    <property type="molecule type" value="Genomic_DNA"/>
</dbReference>
<protein>
    <submittedName>
        <fullName evidence="3">Uncharacterized protein</fullName>
    </submittedName>
</protein>
<sequence>MPADDLDFLNWKVPDPEPRRDAPKKGTKRKAEDGLEGRTKRRKLEAPSVLGKRPAGTFDYVDVPPRPKKAKVSGRRPADGQLSVKPRILMNSDHDLKFQSPLKIRWDEETDPNDKLGGTLLLHYDEDSFNISDTGKLETVDLKITSQGAIKEVSWAYEFKAKEECHSFKLAAVVTNANFSFDSATTLSVPFIKLNTSFLLTNDYAASVGFVHYAYQAGLETGLDILEPINNRRIIKIRTDPSSLHVENTTNNLSVKLDPSGALKKDLSLGLDLKIDASGSIKLDPGLDDSCLAKTTTGLKVMVAPDGPLRKELLGLDIALNPDMTLTKSPIGSRGNYKQGNGIQISANIISLLPEVEDKLDQMDDALDKLDDIPDDIADKLGSLDDLADKYSDLSSIAGDIGKLAGIAAGTSALVSATTTALTAASLGLAARSQLQQLLTSKSALAMGGVGALFAGLFGAAGGLLGSALSKRGSNNTYISYNSISNGMIEEKQTDGDADRSKNCTLYCRPVIGK</sequence>
<keyword evidence="4" id="KW-1185">Reference proteome</keyword>
<feature type="region of interest" description="Disordered" evidence="1">
    <location>
        <begin position="1"/>
        <end position="79"/>
    </location>
</feature>
<keyword evidence="2" id="KW-0812">Transmembrane</keyword>
<organism evidence="3 4">
    <name type="scientific">Rhizophlyctis rosea</name>
    <dbReference type="NCBI Taxonomy" id="64517"/>
    <lineage>
        <taxon>Eukaryota</taxon>
        <taxon>Fungi</taxon>
        <taxon>Fungi incertae sedis</taxon>
        <taxon>Chytridiomycota</taxon>
        <taxon>Chytridiomycota incertae sedis</taxon>
        <taxon>Chytridiomycetes</taxon>
        <taxon>Rhizophlyctidales</taxon>
        <taxon>Rhizophlyctidaceae</taxon>
        <taxon>Rhizophlyctis</taxon>
    </lineage>
</organism>
<evidence type="ECO:0000313" key="3">
    <source>
        <dbReference type="EMBL" id="KAJ3054279.1"/>
    </source>
</evidence>
<feature type="compositionally biased region" description="Basic and acidic residues" evidence="1">
    <location>
        <begin position="14"/>
        <end position="38"/>
    </location>
</feature>
<proteinExistence type="predicted"/>
<gene>
    <name evidence="3" type="ORF">HK097_002216</name>
</gene>
<comment type="caution">
    <text evidence="3">The sequence shown here is derived from an EMBL/GenBank/DDBJ whole genome shotgun (WGS) entry which is preliminary data.</text>
</comment>
<dbReference type="AlphaFoldDB" id="A0AAD5SH19"/>
<dbReference type="Proteomes" id="UP001212841">
    <property type="component" value="Unassembled WGS sequence"/>
</dbReference>
<accession>A0AAD5SH19</accession>
<keyword evidence="2" id="KW-0472">Membrane</keyword>
<keyword evidence="2" id="KW-1133">Transmembrane helix</keyword>
<evidence type="ECO:0000313" key="4">
    <source>
        <dbReference type="Proteomes" id="UP001212841"/>
    </source>
</evidence>
<name>A0AAD5SH19_9FUNG</name>
<feature type="transmembrane region" description="Helical" evidence="2">
    <location>
        <begin position="444"/>
        <end position="465"/>
    </location>
</feature>
<evidence type="ECO:0000256" key="2">
    <source>
        <dbReference type="SAM" id="Phobius"/>
    </source>
</evidence>
<evidence type="ECO:0000256" key="1">
    <source>
        <dbReference type="SAM" id="MobiDB-lite"/>
    </source>
</evidence>